<feature type="transmembrane region" description="Helical" evidence="9">
    <location>
        <begin position="12"/>
        <end position="34"/>
    </location>
</feature>
<dbReference type="GO" id="GO:0000160">
    <property type="term" value="P:phosphorelay signal transduction system"/>
    <property type="evidence" value="ECO:0007669"/>
    <property type="project" value="UniProtKB-KW"/>
</dbReference>
<keyword evidence="6 9" id="KW-1133">Transmembrane helix</keyword>
<evidence type="ECO:0000259" key="10">
    <source>
        <dbReference type="Pfam" id="PF02518"/>
    </source>
</evidence>
<dbReference type="Gene3D" id="3.30.565.10">
    <property type="entry name" value="Histidine kinase-like ATPase, C-terminal domain"/>
    <property type="match status" value="1"/>
</dbReference>
<keyword evidence="8 9" id="KW-0472">Membrane</keyword>
<gene>
    <name evidence="11" type="ORF">RYJ27_08360</name>
</gene>
<dbReference type="Pfam" id="PF02518">
    <property type="entry name" value="HATPase_c"/>
    <property type="match status" value="1"/>
</dbReference>
<keyword evidence="4 9" id="KW-0812">Transmembrane</keyword>
<dbReference type="EMBL" id="CP137080">
    <property type="protein sequence ID" value="WOQ68727.1"/>
    <property type="molecule type" value="Genomic_DNA"/>
</dbReference>
<feature type="transmembrane region" description="Helical" evidence="9">
    <location>
        <begin position="127"/>
        <end position="145"/>
    </location>
</feature>
<evidence type="ECO:0000256" key="6">
    <source>
        <dbReference type="ARBA" id="ARBA00022989"/>
    </source>
</evidence>
<dbReference type="PANTHER" id="PTHR24421:SF37">
    <property type="entry name" value="SENSOR HISTIDINE KINASE NARS"/>
    <property type="match status" value="1"/>
</dbReference>
<keyword evidence="12" id="KW-1185">Reference proteome</keyword>
<dbReference type="AlphaFoldDB" id="A0AAU0MFE1"/>
<evidence type="ECO:0000256" key="9">
    <source>
        <dbReference type="SAM" id="Phobius"/>
    </source>
</evidence>
<feature type="transmembrane region" description="Helical" evidence="9">
    <location>
        <begin position="102"/>
        <end position="120"/>
    </location>
</feature>
<evidence type="ECO:0000256" key="1">
    <source>
        <dbReference type="ARBA" id="ARBA00004651"/>
    </source>
</evidence>
<proteinExistence type="predicted"/>
<evidence type="ECO:0000256" key="3">
    <source>
        <dbReference type="ARBA" id="ARBA00022679"/>
    </source>
</evidence>
<accession>A0AAU0MFE1</accession>
<dbReference type="SUPFAM" id="SSF55874">
    <property type="entry name" value="ATPase domain of HSP90 chaperone/DNA topoisomerase II/histidine kinase"/>
    <property type="match status" value="1"/>
</dbReference>
<evidence type="ECO:0000256" key="5">
    <source>
        <dbReference type="ARBA" id="ARBA00022777"/>
    </source>
</evidence>
<reference evidence="11 12" key="1">
    <citation type="submission" date="2023-10" db="EMBL/GenBank/DDBJ databases">
        <title>Y20.</title>
        <authorList>
            <person name="Zhang G."/>
            <person name="Ding Y."/>
        </authorList>
    </citation>
    <scope>NUCLEOTIDE SEQUENCE [LARGE SCALE GENOMIC DNA]</scope>
    <source>
        <strain evidence="11 12">Y20</strain>
    </source>
</reference>
<evidence type="ECO:0000256" key="4">
    <source>
        <dbReference type="ARBA" id="ARBA00022692"/>
    </source>
</evidence>
<evidence type="ECO:0000313" key="12">
    <source>
        <dbReference type="Proteomes" id="UP001329313"/>
    </source>
</evidence>
<name>A0AAU0MFE1_9MICO</name>
<evidence type="ECO:0000313" key="11">
    <source>
        <dbReference type="EMBL" id="WOQ68727.1"/>
    </source>
</evidence>
<feature type="domain" description="Histidine kinase/HSP90-like ATPase" evidence="10">
    <location>
        <begin position="289"/>
        <end position="382"/>
    </location>
</feature>
<dbReference type="PANTHER" id="PTHR24421">
    <property type="entry name" value="NITRATE/NITRITE SENSOR PROTEIN NARX-RELATED"/>
    <property type="match status" value="1"/>
</dbReference>
<evidence type="ECO:0000256" key="7">
    <source>
        <dbReference type="ARBA" id="ARBA00023012"/>
    </source>
</evidence>
<feature type="transmembrane region" description="Helical" evidence="9">
    <location>
        <begin position="40"/>
        <end position="63"/>
    </location>
</feature>
<evidence type="ECO:0000256" key="8">
    <source>
        <dbReference type="ARBA" id="ARBA00023136"/>
    </source>
</evidence>
<dbReference type="GO" id="GO:0016301">
    <property type="term" value="F:kinase activity"/>
    <property type="evidence" value="ECO:0007669"/>
    <property type="project" value="UniProtKB-KW"/>
</dbReference>
<dbReference type="GO" id="GO:0005886">
    <property type="term" value="C:plasma membrane"/>
    <property type="evidence" value="ECO:0007669"/>
    <property type="project" value="UniProtKB-SubCell"/>
</dbReference>
<feature type="transmembrane region" description="Helical" evidence="9">
    <location>
        <begin position="70"/>
        <end position="90"/>
    </location>
</feature>
<sequence>MSTPSAAARIQRALYTSLGVAAFAYTLLGIPSAVGQFGAFVPGFGAGAYVICSMLSTSLAVLGPFAPLRLLSGIATAHCIAFALTMALWLPLMTAPSVPGLAPPWTFDVVTIAASAAAIAWHRAAAWVYLVAVAVATGFVTYVSSPELGWLNAAHDLVYALSFSVIVVAIIQVSRTAGRRLDTVAASARAEASREARESSARQQRMRLNALIHDRVLSVLLAAARANSDRHGVREGARTALPALAPADERDRIGADEVAARIRSAAGGMPVDWDVSVAPGVSVPAEAAAALVEAAAEALRNSEKHADPEGVGVDRRVVVRMLHDDLSIVVEDDGVGFSLPRLAPDRLGVRVSIIDRMRAAGGAAHITAAPGRGARVELRWPVGEAP</sequence>
<dbReference type="Proteomes" id="UP001329313">
    <property type="component" value="Chromosome"/>
</dbReference>
<keyword evidence="5" id="KW-0418">Kinase</keyword>
<dbReference type="RefSeq" id="WP_330169869.1">
    <property type="nucleotide sequence ID" value="NZ_CP137080.1"/>
</dbReference>
<protein>
    <recommendedName>
        <fullName evidence="10">Histidine kinase/HSP90-like ATPase domain-containing protein</fullName>
    </recommendedName>
</protein>
<evidence type="ECO:0000256" key="2">
    <source>
        <dbReference type="ARBA" id="ARBA00022475"/>
    </source>
</evidence>
<dbReference type="InterPro" id="IPR003594">
    <property type="entry name" value="HATPase_dom"/>
</dbReference>
<feature type="transmembrane region" description="Helical" evidence="9">
    <location>
        <begin position="157"/>
        <end position="174"/>
    </location>
</feature>
<dbReference type="InterPro" id="IPR050482">
    <property type="entry name" value="Sensor_HK_TwoCompSys"/>
</dbReference>
<keyword evidence="7" id="KW-0902">Two-component regulatory system</keyword>
<organism evidence="11 12">
    <name type="scientific">Microbacterium limosum</name>
    <dbReference type="NCBI Taxonomy" id="3079935"/>
    <lineage>
        <taxon>Bacteria</taxon>
        <taxon>Bacillati</taxon>
        <taxon>Actinomycetota</taxon>
        <taxon>Actinomycetes</taxon>
        <taxon>Micrococcales</taxon>
        <taxon>Microbacteriaceae</taxon>
        <taxon>Microbacterium</taxon>
    </lineage>
</organism>
<dbReference type="KEGG" id="mliy:RYJ27_08360"/>
<dbReference type="InterPro" id="IPR036890">
    <property type="entry name" value="HATPase_C_sf"/>
</dbReference>
<comment type="subcellular location">
    <subcellularLocation>
        <location evidence="1">Cell membrane</location>
        <topology evidence="1">Multi-pass membrane protein</topology>
    </subcellularLocation>
</comment>
<keyword evidence="3" id="KW-0808">Transferase</keyword>
<keyword evidence="2" id="KW-1003">Cell membrane</keyword>